<reference evidence="2 3" key="1">
    <citation type="submission" date="2011-07" db="EMBL/GenBank/DDBJ databases">
        <authorList>
            <person name="Coyne R."/>
            <person name="Brami D."/>
            <person name="Johnson J."/>
            <person name="Hostetler J."/>
            <person name="Hannick L."/>
            <person name="Clark T."/>
            <person name="Cassidy-Hanley D."/>
            <person name="Inman J."/>
        </authorList>
    </citation>
    <scope>NUCLEOTIDE SEQUENCE [LARGE SCALE GENOMIC DNA]</scope>
    <source>
        <strain evidence="2 3">G5</strain>
    </source>
</reference>
<dbReference type="Proteomes" id="UP000008983">
    <property type="component" value="Unassembled WGS sequence"/>
</dbReference>
<gene>
    <name evidence="2" type="ORF">IMG5_152480</name>
</gene>
<keyword evidence="3" id="KW-1185">Reference proteome</keyword>
<dbReference type="AlphaFoldDB" id="G0QYV3"/>
<dbReference type="OMA" id="AHICTNG"/>
<dbReference type="GeneID" id="14905703"/>
<name>G0QYV3_ICHMU</name>
<dbReference type="EMBL" id="GL984128">
    <property type="protein sequence ID" value="EGR29598.1"/>
    <property type="molecule type" value="Genomic_DNA"/>
</dbReference>
<evidence type="ECO:0000313" key="3">
    <source>
        <dbReference type="Proteomes" id="UP000008983"/>
    </source>
</evidence>
<dbReference type="InterPro" id="IPR003386">
    <property type="entry name" value="LACT/PDAT_acylTrfase"/>
</dbReference>
<keyword evidence="1" id="KW-0812">Transmembrane</keyword>
<dbReference type="Gene3D" id="3.40.50.1820">
    <property type="entry name" value="alpha/beta hydrolase"/>
    <property type="match status" value="1"/>
</dbReference>
<dbReference type="EC" id="2.3.1.43" evidence="2"/>
<organism evidence="2 3">
    <name type="scientific">Ichthyophthirius multifiliis</name>
    <name type="common">White spot disease agent</name>
    <name type="synonym">Ich</name>
    <dbReference type="NCBI Taxonomy" id="5932"/>
    <lineage>
        <taxon>Eukaryota</taxon>
        <taxon>Sar</taxon>
        <taxon>Alveolata</taxon>
        <taxon>Ciliophora</taxon>
        <taxon>Intramacronucleata</taxon>
        <taxon>Oligohymenophorea</taxon>
        <taxon>Hymenostomatida</taxon>
        <taxon>Ophryoglenina</taxon>
        <taxon>Ichthyophthirius</taxon>
    </lineage>
</organism>
<dbReference type="STRING" id="857967.G0QYV3"/>
<protein>
    <submittedName>
        <fullName evidence="2">Lecithin-cholesterol acyltransferase, putative</fullName>
        <ecNumber evidence="2">2.3.1.43</ecNumber>
    </submittedName>
</protein>
<dbReference type="OrthoDB" id="190846at2759"/>
<keyword evidence="1" id="KW-0472">Membrane</keyword>
<dbReference type="RefSeq" id="XP_004030834.1">
    <property type="nucleotide sequence ID" value="XM_004030786.1"/>
</dbReference>
<sequence>MASPSLTLLGQVFISAILIATPLYILTYDNTDKTYLQQGIPNQKLQENFIKNVFQVNAKMEDFAKENKNYCLNGKDKKLLTPSQQHEEFVKGPCAPIIFLPGILGTQLHVVIDCEVMQSENPEAFSSCGWNTCSNWNILYKRPPKEFQVWIGSITSPAQIVSLSEKSKCFGNLINLSYNKQTNKFENQKGFYITWAGNTPETKSQSNCGVYAITNFINIPMINVATCVSGGYSRLVYTLEAMGYQSGLTFQAIPFDFRLTVQQSETQVIIPKAIDHMYKMTGKKSVILGYSLSTLHVVESMTSMPQQEKDEKVKTVLLIAPPLMGADKTLMNLLGGDPQYLVQLFGYNVGMNFFTQYNFVQACASSLDALPRNVFEKFKNDAWMKELIERIKYEKNKLSIDSLDKIPYDYILPNKDDVCIDSNIFTHRKGTEKCITGIYNQLEEYILKVDQKEIYATQKDIDEIISKYSIYDNEELMIKYKQSLESKGINNLINPQVPIAIIYGSYLEVEKQLIYNQNTKQFYNDSQTFYFPDKINKVQGDGTVPAFSSIIPGLKWAYEYENKIIKDAKPIKFIEFCSINKQSSTIYDGEDQNKEKVFNKNAYQGLTCECLEGSRQQQCNHSCLNTDKYMVKLIADAIKTNEKSKLKEIKFTDEELINIQQECPVLTK</sequence>
<dbReference type="InParanoid" id="G0QYV3"/>
<accession>G0QYV3</accession>
<keyword evidence="1" id="KW-1133">Transmembrane helix</keyword>
<dbReference type="PANTHER" id="PTHR11440">
    <property type="entry name" value="LECITHIN-CHOLESTEROL ACYLTRANSFERASE-RELATED"/>
    <property type="match status" value="1"/>
</dbReference>
<dbReference type="SUPFAM" id="SSF53474">
    <property type="entry name" value="alpha/beta-Hydrolases"/>
    <property type="match status" value="1"/>
</dbReference>
<evidence type="ECO:0000256" key="1">
    <source>
        <dbReference type="SAM" id="Phobius"/>
    </source>
</evidence>
<dbReference type="eggNOG" id="KOG2369">
    <property type="taxonomic scope" value="Eukaryota"/>
</dbReference>
<dbReference type="Pfam" id="PF02450">
    <property type="entry name" value="LCAT"/>
    <property type="match status" value="1"/>
</dbReference>
<dbReference type="GO" id="GO:0004607">
    <property type="term" value="F:phosphatidylcholine-sterol O-acyltransferase activity"/>
    <property type="evidence" value="ECO:0007669"/>
    <property type="project" value="UniProtKB-EC"/>
</dbReference>
<keyword evidence="2" id="KW-0808">Transferase</keyword>
<feature type="transmembrane region" description="Helical" evidence="1">
    <location>
        <begin position="6"/>
        <end position="26"/>
    </location>
</feature>
<dbReference type="GO" id="GO:0006629">
    <property type="term" value="P:lipid metabolic process"/>
    <property type="evidence" value="ECO:0007669"/>
    <property type="project" value="InterPro"/>
</dbReference>
<dbReference type="InterPro" id="IPR029058">
    <property type="entry name" value="AB_hydrolase_fold"/>
</dbReference>
<keyword evidence="2" id="KW-0012">Acyltransferase</keyword>
<proteinExistence type="predicted"/>
<evidence type="ECO:0000313" key="2">
    <source>
        <dbReference type="EMBL" id="EGR29598.1"/>
    </source>
</evidence>